<gene>
    <name evidence="9" type="ORF">F4556_006339</name>
</gene>
<evidence type="ECO:0000259" key="7">
    <source>
        <dbReference type="Pfam" id="PF01756"/>
    </source>
</evidence>
<dbReference type="InterPro" id="IPR002655">
    <property type="entry name" value="Acyl-CoA_oxidase_C"/>
</dbReference>
<dbReference type="InterPro" id="IPR009100">
    <property type="entry name" value="AcylCoA_DH/oxidase_NM_dom_sf"/>
</dbReference>
<dbReference type="InterPro" id="IPR046373">
    <property type="entry name" value="Acyl-CoA_Oxase/DH_mid-dom_sf"/>
</dbReference>
<protein>
    <submittedName>
        <fullName evidence="9">Acyl-CoA oxidase</fullName>
        <ecNumber evidence="9">1.3.3.6</ecNumber>
    </submittedName>
</protein>
<evidence type="ECO:0000256" key="2">
    <source>
        <dbReference type="ARBA" id="ARBA00006288"/>
    </source>
</evidence>
<keyword evidence="10" id="KW-1185">Reference proteome</keyword>
<name>A0A7W7WLH9_9ACTN</name>
<keyword evidence="4" id="KW-0274">FAD</keyword>
<dbReference type="SUPFAM" id="SSF47203">
    <property type="entry name" value="Acyl-CoA dehydrogenase C-terminal domain-like"/>
    <property type="match status" value="2"/>
</dbReference>
<evidence type="ECO:0000313" key="10">
    <source>
        <dbReference type="Proteomes" id="UP000573327"/>
    </source>
</evidence>
<reference evidence="9 10" key="1">
    <citation type="submission" date="2020-08" db="EMBL/GenBank/DDBJ databases">
        <title>Sequencing the genomes of 1000 actinobacteria strains.</title>
        <authorList>
            <person name="Klenk H.-P."/>
        </authorList>
    </citation>
    <scope>NUCLEOTIDE SEQUENCE [LARGE SCALE GENOMIC DNA]</scope>
    <source>
        <strain evidence="9 10">DSM 44786</strain>
    </source>
</reference>
<evidence type="ECO:0000259" key="8">
    <source>
        <dbReference type="Pfam" id="PF22924"/>
    </source>
</evidence>
<dbReference type="PANTHER" id="PTHR10909">
    <property type="entry name" value="ELECTRON TRANSPORT OXIDOREDUCTASE"/>
    <property type="match status" value="1"/>
</dbReference>
<dbReference type="Proteomes" id="UP000573327">
    <property type="component" value="Unassembled WGS sequence"/>
</dbReference>
<feature type="region of interest" description="Disordered" evidence="6">
    <location>
        <begin position="30"/>
        <end position="53"/>
    </location>
</feature>
<dbReference type="AlphaFoldDB" id="A0A7W7WLH9"/>
<dbReference type="GO" id="GO:0033540">
    <property type="term" value="P:fatty acid beta-oxidation using acyl-CoA oxidase"/>
    <property type="evidence" value="ECO:0007669"/>
    <property type="project" value="TreeGrafter"/>
</dbReference>
<dbReference type="SUPFAM" id="SSF56645">
    <property type="entry name" value="Acyl-CoA dehydrogenase NM domain-like"/>
    <property type="match status" value="1"/>
</dbReference>
<organism evidence="9 10">
    <name type="scientific">Kitasatospora gansuensis</name>
    <dbReference type="NCBI Taxonomy" id="258050"/>
    <lineage>
        <taxon>Bacteria</taxon>
        <taxon>Bacillati</taxon>
        <taxon>Actinomycetota</taxon>
        <taxon>Actinomycetes</taxon>
        <taxon>Kitasatosporales</taxon>
        <taxon>Streptomycetaceae</taxon>
        <taxon>Kitasatospora</taxon>
    </lineage>
</organism>
<dbReference type="GO" id="GO:0055088">
    <property type="term" value="P:lipid homeostasis"/>
    <property type="evidence" value="ECO:0007669"/>
    <property type="project" value="TreeGrafter"/>
</dbReference>
<feature type="domain" description="Acyl-CoA oxidase C-alpha1" evidence="8">
    <location>
        <begin position="287"/>
        <end position="441"/>
    </location>
</feature>
<dbReference type="InterPro" id="IPR055060">
    <property type="entry name" value="ACOX_C_alpha1"/>
</dbReference>
<dbReference type="Gene3D" id="2.40.110.10">
    <property type="entry name" value="Butyryl-CoA Dehydrogenase, subunit A, domain 2"/>
    <property type="match status" value="1"/>
</dbReference>
<dbReference type="Pfam" id="PF01756">
    <property type="entry name" value="ACOX"/>
    <property type="match status" value="1"/>
</dbReference>
<comment type="cofactor">
    <cofactor evidence="1">
        <name>FAD</name>
        <dbReference type="ChEBI" id="CHEBI:57692"/>
    </cofactor>
</comment>
<dbReference type="PANTHER" id="PTHR10909:SF382">
    <property type="entry name" value="ACYL-COENZYME A OXIDASE"/>
    <property type="match status" value="1"/>
</dbReference>
<feature type="domain" description="Acyl-CoA oxidase C-terminal" evidence="7">
    <location>
        <begin position="479"/>
        <end position="606"/>
    </location>
</feature>
<dbReference type="Gene3D" id="1.20.140.10">
    <property type="entry name" value="Butyryl-CoA Dehydrogenase, subunit A, domain 3"/>
    <property type="match status" value="2"/>
</dbReference>
<comment type="caution">
    <text evidence="9">The sequence shown here is derived from an EMBL/GenBank/DDBJ whole genome shotgun (WGS) entry which is preliminary data.</text>
</comment>
<dbReference type="RefSeq" id="WP_184922348.1">
    <property type="nucleotide sequence ID" value="NZ_JACHJR010000001.1"/>
</dbReference>
<evidence type="ECO:0000256" key="6">
    <source>
        <dbReference type="SAM" id="MobiDB-lite"/>
    </source>
</evidence>
<dbReference type="Pfam" id="PF22924">
    <property type="entry name" value="ACOX_C_alpha1"/>
    <property type="match status" value="1"/>
</dbReference>
<keyword evidence="5 9" id="KW-0560">Oxidoreductase</keyword>
<evidence type="ECO:0000256" key="3">
    <source>
        <dbReference type="ARBA" id="ARBA00022630"/>
    </source>
</evidence>
<feature type="region of interest" description="Disordered" evidence="6">
    <location>
        <begin position="444"/>
        <end position="465"/>
    </location>
</feature>
<keyword evidence="3" id="KW-0285">Flavoprotein</keyword>
<comment type="similarity">
    <text evidence="2">Belongs to the acyl-CoA oxidase family.</text>
</comment>
<dbReference type="EC" id="1.3.3.6" evidence="9"/>
<sequence length="623" mass="66776">MSSGPPPQGEPRTHLEELIHGPVSASFLRTLRASLSDDSGPPGPDPADREPRLRRRLRRLADSLPPGRELLDRPEQLGALFGWAAVADPPLTMVLINHYLLALNSMDRLAPDHDLLKSRFGAMESGRAKGVFMITEVGLANSHLATRTTAEFDPVSREFVLDSPDPAAAKFTAGTLDDGPLIGTALARLVVAGADCGVFSFVVDLVDKDGLRPGVEMSDTIELSALPLDYAQFRFHNLRLPYEHWLRDSAVIDADGVFRDPLGSPDLRLQRTLCVGQVLWAVLPSALAAISRQSAVLALRYARRRRTQGRLAPGTPLLDYRTQQHGVLGALAEAFALTCAASRSLTVLAESGVAAGDGAVREVDGPMTFAPWSAVSRPLSAYKAHTVRAAARITADCQRHCGFSGHLDVNRLAAYHGFSRSFDAAGGDSQLIFFDLGRALLDEAPRPDEPAAGRPSPGSPDWWPSVLRSHEQRLTDRLRRLRDRSAPGADEFAVWNPLLSDAGELGETYAARLVADDVARAAADLGVRHPESSAAVSALAGLYGAVSARRLAGSLLTAGTLRSAEIRQLPAIVDRLCDRLLPHLGSLEEEFGYPQAVVGAPLGEPDFNSALAGSLGWHRGGPS</sequence>
<dbReference type="InterPro" id="IPR036250">
    <property type="entry name" value="AcylCo_DH-like_C"/>
</dbReference>
<dbReference type="GO" id="GO:0005504">
    <property type="term" value="F:fatty acid binding"/>
    <property type="evidence" value="ECO:0007669"/>
    <property type="project" value="TreeGrafter"/>
</dbReference>
<dbReference type="GO" id="GO:0071949">
    <property type="term" value="F:FAD binding"/>
    <property type="evidence" value="ECO:0007669"/>
    <property type="project" value="InterPro"/>
</dbReference>
<evidence type="ECO:0000256" key="5">
    <source>
        <dbReference type="ARBA" id="ARBA00023002"/>
    </source>
</evidence>
<evidence type="ECO:0000256" key="1">
    <source>
        <dbReference type="ARBA" id="ARBA00001974"/>
    </source>
</evidence>
<proteinExistence type="inferred from homology"/>
<dbReference type="EMBL" id="JACHJR010000001">
    <property type="protein sequence ID" value="MBB4950804.1"/>
    <property type="molecule type" value="Genomic_DNA"/>
</dbReference>
<dbReference type="GO" id="GO:0003997">
    <property type="term" value="F:acyl-CoA oxidase activity"/>
    <property type="evidence" value="ECO:0007669"/>
    <property type="project" value="UniProtKB-EC"/>
</dbReference>
<dbReference type="InterPro" id="IPR012258">
    <property type="entry name" value="Acyl-CoA_oxidase"/>
</dbReference>
<evidence type="ECO:0000256" key="4">
    <source>
        <dbReference type="ARBA" id="ARBA00022827"/>
    </source>
</evidence>
<evidence type="ECO:0000313" key="9">
    <source>
        <dbReference type="EMBL" id="MBB4950804.1"/>
    </source>
</evidence>
<accession>A0A7W7WLH9</accession>